<evidence type="ECO:0000256" key="1">
    <source>
        <dbReference type="PROSITE-ProRule" id="PRU00047"/>
    </source>
</evidence>
<evidence type="ECO:0000313" key="5">
    <source>
        <dbReference type="Proteomes" id="UP000821853"/>
    </source>
</evidence>
<feature type="compositionally biased region" description="Polar residues" evidence="2">
    <location>
        <begin position="150"/>
        <end position="159"/>
    </location>
</feature>
<dbReference type="VEuPathDB" id="VectorBase:HLOH_040568"/>
<reference evidence="4 5" key="1">
    <citation type="journal article" date="2020" name="Cell">
        <title>Large-Scale Comparative Analyses of Tick Genomes Elucidate Their Genetic Diversity and Vector Capacities.</title>
        <authorList>
            <consortium name="Tick Genome and Microbiome Consortium (TIGMIC)"/>
            <person name="Jia N."/>
            <person name="Wang J."/>
            <person name="Shi W."/>
            <person name="Du L."/>
            <person name="Sun Y."/>
            <person name="Zhan W."/>
            <person name="Jiang J.F."/>
            <person name="Wang Q."/>
            <person name="Zhang B."/>
            <person name="Ji P."/>
            <person name="Bell-Sakyi L."/>
            <person name="Cui X.M."/>
            <person name="Yuan T.T."/>
            <person name="Jiang B.G."/>
            <person name="Yang W.F."/>
            <person name="Lam T.T."/>
            <person name="Chang Q.C."/>
            <person name="Ding S.J."/>
            <person name="Wang X.J."/>
            <person name="Zhu J.G."/>
            <person name="Ruan X.D."/>
            <person name="Zhao L."/>
            <person name="Wei J.T."/>
            <person name="Ye R.Z."/>
            <person name="Que T.C."/>
            <person name="Du C.H."/>
            <person name="Zhou Y.H."/>
            <person name="Cheng J.X."/>
            <person name="Dai P.F."/>
            <person name="Guo W.B."/>
            <person name="Han X.H."/>
            <person name="Huang E.J."/>
            <person name="Li L.F."/>
            <person name="Wei W."/>
            <person name="Gao Y.C."/>
            <person name="Liu J.Z."/>
            <person name="Shao H.Z."/>
            <person name="Wang X."/>
            <person name="Wang C.C."/>
            <person name="Yang T.C."/>
            <person name="Huo Q.B."/>
            <person name="Li W."/>
            <person name="Chen H.Y."/>
            <person name="Chen S.E."/>
            <person name="Zhou L.G."/>
            <person name="Ni X.B."/>
            <person name="Tian J.H."/>
            <person name="Sheng Y."/>
            <person name="Liu T."/>
            <person name="Pan Y.S."/>
            <person name="Xia L.Y."/>
            <person name="Li J."/>
            <person name="Zhao F."/>
            <person name="Cao W.C."/>
        </authorList>
    </citation>
    <scope>NUCLEOTIDE SEQUENCE [LARGE SCALE GENOMIC DNA]</scope>
    <source>
        <strain evidence="4">HaeL-2018</strain>
    </source>
</reference>
<evidence type="ECO:0000256" key="2">
    <source>
        <dbReference type="SAM" id="MobiDB-lite"/>
    </source>
</evidence>
<dbReference type="AlphaFoldDB" id="A0A9J6HAK3"/>
<dbReference type="GO" id="GO:0008270">
    <property type="term" value="F:zinc ion binding"/>
    <property type="evidence" value="ECO:0007669"/>
    <property type="project" value="UniProtKB-KW"/>
</dbReference>
<dbReference type="OrthoDB" id="427960at2759"/>
<comment type="caution">
    <text evidence="4">The sequence shown here is derived from an EMBL/GenBank/DDBJ whole genome shotgun (WGS) entry which is preliminary data.</text>
</comment>
<organism evidence="4 5">
    <name type="scientific">Haemaphysalis longicornis</name>
    <name type="common">Bush tick</name>
    <dbReference type="NCBI Taxonomy" id="44386"/>
    <lineage>
        <taxon>Eukaryota</taxon>
        <taxon>Metazoa</taxon>
        <taxon>Ecdysozoa</taxon>
        <taxon>Arthropoda</taxon>
        <taxon>Chelicerata</taxon>
        <taxon>Arachnida</taxon>
        <taxon>Acari</taxon>
        <taxon>Parasitiformes</taxon>
        <taxon>Ixodida</taxon>
        <taxon>Ixodoidea</taxon>
        <taxon>Ixodidae</taxon>
        <taxon>Haemaphysalinae</taxon>
        <taxon>Haemaphysalis</taxon>
    </lineage>
</organism>
<feature type="compositionally biased region" description="Basic residues" evidence="2">
    <location>
        <begin position="136"/>
        <end position="148"/>
    </location>
</feature>
<feature type="compositionally biased region" description="Low complexity" evidence="2">
    <location>
        <begin position="120"/>
        <end position="135"/>
    </location>
</feature>
<feature type="compositionally biased region" description="Polar residues" evidence="2">
    <location>
        <begin position="89"/>
        <end position="110"/>
    </location>
</feature>
<feature type="domain" description="CCHC-type" evidence="3">
    <location>
        <begin position="19"/>
        <end position="34"/>
    </location>
</feature>
<dbReference type="EMBL" id="JABSTR010003052">
    <property type="protein sequence ID" value="KAH9384755.1"/>
    <property type="molecule type" value="Genomic_DNA"/>
</dbReference>
<dbReference type="GO" id="GO:0003676">
    <property type="term" value="F:nucleic acid binding"/>
    <property type="evidence" value="ECO:0007669"/>
    <property type="project" value="InterPro"/>
</dbReference>
<evidence type="ECO:0000313" key="4">
    <source>
        <dbReference type="EMBL" id="KAH9384755.1"/>
    </source>
</evidence>
<keyword evidence="1" id="KW-0863">Zinc-finger</keyword>
<keyword evidence="1" id="KW-0479">Metal-binding</keyword>
<keyword evidence="5" id="KW-1185">Reference proteome</keyword>
<dbReference type="Proteomes" id="UP000821853">
    <property type="component" value="Unassembled WGS sequence"/>
</dbReference>
<sequence>MCSVSLLCCTLYKRQTDVCYTCGCLGHRSDICPKPNKRVRRGCGIASSPEDHQCSPKCSLCGGQHPTADRMGQGRFRVPYALRRRKQRQNCATKLSNSPRPAQEGRSQQQLDKEGRARDSSVASAPRRARSVTPAGRRRGHSGGRSHSRVWNQEESTSADLVKVKQAARPPKVTQVALPEHMEEPRVAKLIQENARLKAELQQMRADFESFHKSHSSQVERQQMPPPGEAQARSSIRRASHAEVAGDPMATGSDSKALESME</sequence>
<dbReference type="PROSITE" id="PS50158">
    <property type="entry name" value="ZF_CCHC"/>
    <property type="match status" value="1"/>
</dbReference>
<dbReference type="InterPro" id="IPR001878">
    <property type="entry name" value="Znf_CCHC"/>
</dbReference>
<name>A0A9J6HAK3_HAELO</name>
<proteinExistence type="predicted"/>
<protein>
    <recommendedName>
        <fullName evidence="3">CCHC-type domain-containing protein</fullName>
    </recommendedName>
</protein>
<keyword evidence="1" id="KW-0862">Zinc</keyword>
<evidence type="ECO:0000259" key="3">
    <source>
        <dbReference type="PROSITE" id="PS50158"/>
    </source>
</evidence>
<accession>A0A9J6HAK3</accession>
<feature type="region of interest" description="Disordered" evidence="2">
    <location>
        <begin position="87"/>
        <end position="168"/>
    </location>
</feature>
<gene>
    <name evidence="4" type="ORF">HPB48_026767</name>
</gene>
<feature type="region of interest" description="Disordered" evidence="2">
    <location>
        <begin position="210"/>
        <end position="262"/>
    </location>
</feature>